<organism evidence="3 4">
    <name type="scientific">Enterococcus phoeniculicola ATCC BAA-412</name>
    <dbReference type="NCBI Taxonomy" id="1158610"/>
    <lineage>
        <taxon>Bacteria</taxon>
        <taxon>Bacillati</taxon>
        <taxon>Bacillota</taxon>
        <taxon>Bacilli</taxon>
        <taxon>Lactobacillales</taxon>
        <taxon>Enterococcaceae</taxon>
        <taxon>Enterococcus</taxon>
    </lineage>
</organism>
<evidence type="ECO:0000313" key="3">
    <source>
        <dbReference type="EMBL" id="EOL41905.1"/>
    </source>
</evidence>
<evidence type="ECO:0000256" key="1">
    <source>
        <dbReference type="SAM" id="Coils"/>
    </source>
</evidence>
<feature type="region of interest" description="Disordered" evidence="2">
    <location>
        <begin position="23"/>
        <end position="44"/>
    </location>
</feature>
<keyword evidence="1" id="KW-0175">Coiled coil</keyword>
<reference evidence="3 4" key="1">
    <citation type="submission" date="2013-02" db="EMBL/GenBank/DDBJ databases">
        <title>The Genome Sequence of Enterococcus phoeniculicola BAA-412.</title>
        <authorList>
            <consortium name="The Broad Institute Genome Sequencing Platform"/>
            <consortium name="The Broad Institute Genome Sequencing Center for Infectious Disease"/>
            <person name="Earl A.M."/>
            <person name="Gilmore M.S."/>
            <person name="Lebreton F."/>
            <person name="Walker B."/>
            <person name="Young S.K."/>
            <person name="Zeng Q."/>
            <person name="Gargeya S."/>
            <person name="Fitzgerald M."/>
            <person name="Haas B."/>
            <person name="Abouelleil A."/>
            <person name="Alvarado L."/>
            <person name="Arachchi H.M."/>
            <person name="Berlin A.M."/>
            <person name="Chapman S.B."/>
            <person name="Dewar J."/>
            <person name="Goldberg J."/>
            <person name="Griggs A."/>
            <person name="Gujja S."/>
            <person name="Hansen M."/>
            <person name="Howarth C."/>
            <person name="Imamovic A."/>
            <person name="Larimer J."/>
            <person name="McCowan C."/>
            <person name="Murphy C."/>
            <person name="Neiman D."/>
            <person name="Pearson M."/>
            <person name="Priest M."/>
            <person name="Roberts A."/>
            <person name="Saif S."/>
            <person name="Shea T."/>
            <person name="Sisk P."/>
            <person name="Sykes S."/>
            <person name="Wortman J."/>
            <person name="Nusbaum C."/>
            <person name="Birren B."/>
        </authorList>
    </citation>
    <scope>NUCLEOTIDE SEQUENCE [LARGE SCALE GENOMIC DNA]</scope>
    <source>
        <strain evidence="3 4">ATCC BAA-412</strain>
    </source>
</reference>
<feature type="compositionally biased region" description="Basic and acidic residues" evidence="2">
    <location>
        <begin position="23"/>
        <end position="37"/>
    </location>
</feature>
<proteinExistence type="predicted"/>
<keyword evidence="4" id="KW-1185">Reference proteome</keyword>
<name>R3WJ50_9ENTE</name>
<comment type="caution">
    <text evidence="3">The sequence shown here is derived from an EMBL/GenBank/DDBJ whole genome shotgun (WGS) entry which is preliminary data.</text>
</comment>
<dbReference type="PROSITE" id="PS51257">
    <property type="entry name" value="PROKAR_LIPOPROTEIN"/>
    <property type="match status" value="1"/>
</dbReference>
<evidence type="ECO:0008006" key="5">
    <source>
        <dbReference type="Google" id="ProtNLM"/>
    </source>
</evidence>
<dbReference type="Proteomes" id="UP000013785">
    <property type="component" value="Unassembled WGS sequence"/>
</dbReference>
<dbReference type="RefSeq" id="WP_010768897.1">
    <property type="nucleotide sequence ID" value="NZ_ASWE01000001.1"/>
</dbReference>
<dbReference type="AlphaFoldDB" id="R3WJ50"/>
<accession>R3WJ50</accession>
<dbReference type="PATRIC" id="fig|1158610.3.peg.2229"/>
<gene>
    <name evidence="3" type="ORF">UC3_02253</name>
</gene>
<protein>
    <recommendedName>
        <fullName evidence="5">Lipoprotein</fullName>
    </recommendedName>
</protein>
<feature type="coiled-coil region" evidence="1">
    <location>
        <begin position="135"/>
        <end position="162"/>
    </location>
</feature>
<dbReference type="HOGENOM" id="CLU_1568327_0_0_9"/>
<evidence type="ECO:0000313" key="4">
    <source>
        <dbReference type="Proteomes" id="UP000013785"/>
    </source>
</evidence>
<sequence length="170" mass="19209">MKKMILGTLVLSVFVFGGCTSNDKKNDQTKKETEASTKKTTNSSEEVTSGKLTFDFETNYEKGTIGYDWDYYAAKSQAIIKANPKEYSDFQFIITNLQNFTPATINYLNNADATEDEIDTEYAEVEANVAQAKTIQEEFKKIKKTDNNAEEYKKLNSLLEKAIANEGFLK</sequence>
<evidence type="ECO:0000256" key="2">
    <source>
        <dbReference type="SAM" id="MobiDB-lite"/>
    </source>
</evidence>
<dbReference type="EMBL" id="AJAT01000017">
    <property type="protein sequence ID" value="EOL41905.1"/>
    <property type="molecule type" value="Genomic_DNA"/>
</dbReference>